<keyword evidence="4" id="KW-1185">Reference proteome</keyword>
<protein>
    <submittedName>
        <fullName evidence="3">Uncharacterized protein</fullName>
    </submittedName>
</protein>
<dbReference type="HOGENOM" id="CLU_978444_0_0_1"/>
<accession>A0A072P6D2</accession>
<dbReference type="VEuPathDB" id="FungiDB:A1O9_12794"/>
<dbReference type="AlphaFoldDB" id="A0A072P6D2"/>
<organism evidence="3 4">
    <name type="scientific">Exophiala aquamarina CBS 119918</name>
    <dbReference type="NCBI Taxonomy" id="1182545"/>
    <lineage>
        <taxon>Eukaryota</taxon>
        <taxon>Fungi</taxon>
        <taxon>Dikarya</taxon>
        <taxon>Ascomycota</taxon>
        <taxon>Pezizomycotina</taxon>
        <taxon>Eurotiomycetes</taxon>
        <taxon>Chaetothyriomycetidae</taxon>
        <taxon>Chaetothyriales</taxon>
        <taxon>Herpotrichiellaceae</taxon>
        <taxon>Exophiala</taxon>
    </lineage>
</organism>
<evidence type="ECO:0000313" key="3">
    <source>
        <dbReference type="EMBL" id="KEF51180.1"/>
    </source>
</evidence>
<feature type="transmembrane region" description="Helical" evidence="2">
    <location>
        <begin position="137"/>
        <end position="158"/>
    </location>
</feature>
<comment type="caution">
    <text evidence="3">The sequence shown here is derived from an EMBL/GenBank/DDBJ whole genome shotgun (WGS) entry which is preliminary data.</text>
</comment>
<dbReference type="GeneID" id="25287688"/>
<feature type="transmembrane region" description="Helical" evidence="2">
    <location>
        <begin position="230"/>
        <end position="250"/>
    </location>
</feature>
<keyword evidence="2" id="KW-1133">Transmembrane helix</keyword>
<dbReference type="Proteomes" id="UP000027920">
    <property type="component" value="Unassembled WGS sequence"/>
</dbReference>
<evidence type="ECO:0000313" key="4">
    <source>
        <dbReference type="Proteomes" id="UP000027920"/>
    </source>
</evidence>
<feature type="transmembrane region" description="Helical" evidence="2">
    <location>
        <begin position="170"/>
        <end position="194"/>
    </location>
</feature>
<dbReference type="RefSeq" id="XP_013253770.1">
    <property type="nucleotide sequence ID" value="XM_013398316.1"/>
</dbReference>
<sequence>MHFTTRRVSDGNVFPISNPRPLNRATSLTDRGGRSGSPSLNMPLPDRPRHPALLRLHKFRTILIPVTVILVFTTLILGGIYAYCVAKPHTAIADQLAQDSSAEVDGSIFSRRQENSDIVPATKDPNDRDYTEPQTALFFYTLTTPAVSLVHLTFELIMHHHTPKHLSKRSAYILLLAATSLLAAGWLTTLGFWMHCELPPLNSSRQDLCPIQVRGHFMYGIHEVSIAKTVVAWLIAFAYLGHAILVAIGCGAMKRVWRITAGGGSGKLERGQATEIVVSVDDQLK</sequence>
<keyword evidence="2" id="KW-0472">Membrane</keyword>
<feature type="non-terminal residue" evidence="3">
    <location>
        <position position="285"/>
    </location>
</feature>
<evidence type="ECO:0000256" key="2">
    <source>
        <dbReference type="SAM" id="Phobius"/>
    </source>
</evidence>
<proteinExistence type="predicted"/>
<gene>
    <name evidence="3" type="ORF">A1O9_12794</name>
</gene>
<name>A0A072P6D2_9EURO</name>
<keyword evidence="2" id="KW-0812">Transmembrane</keyword>
<evidence type="ECO:0000256" key="1">
    <source>
        <dbReference type="SAM" id="MobiDB-lite"/>
    </source>
</evidence>
<feature type="region of interest" description="Disordered" evidence="1">
    <location>
        <begin position="1"/>
        <end position="47"/>
    </location>
</feature>
<dbReference type="EMBL" id="AMGV01000027">
    <property type="protein sequence ID" value="KEF51180.1"/>
    <property type="molecule type" value="Genomic_DNA"/>
</dbReference>
<reference evidence="3 4" key="1">
    <citation type="submission" date="2013-03" db="EMBL/GenBank/DDBJ databases">
        <title>The Genome Sequence of Exophiala aquamarina CBS 119918.</title>
        <authorList>
            <consortium name="The Broad Institute Genomics Platform"/>
            <person name="Cuomo C."/>
            <person name="de Hoog S."/>
            <person name="Gorbushina A."/>
            <person name="Walker B."/>
            <person name="Young S.K."/>
            <person name="Zeng Q."/>
            <person name="Gargeya S."/>
            <person name="Fitzgerald M."/>
            <person name="Haas B."/>
            <person name="Abouelleil A."/>
            <person name="Allen A.W."/>
            <person name="Alvarado L."/>
            <person name="Arachchi H.M."/>
            <person name="Berlin A.M."/>
            <person name="Chapman S.B."/>
            <person name="Gainer-Dewar J."/>
            <person name="Goldberg J."/>
            <person name="Griggs A."/>
            <person name="Gujja S."/>
            <person name="Hansen M."/>
            <person name="Howarth C."/>
            <person name="Imamovic A."/>
            <person name="Ireland A."/>
            <person name="Larimer J."/>
            <person name="McCowan C."/>
            <person name="Murphy C."/>
            <person name="Pearson M."/>
            <person name="Poon T.W."/>
            <person name="Priest M."/>
            <person name="Roberts A."/>
            <person name="Saif S."/>
            <person name="Shea T."/>
            <person name="Sisk P."/>
            <person name="Sykes S."/>
            <person name="Wortman J."/>
            <person name="Nusbaum C."/>
            <person name="Birren B."/>
        </authorList>
    </citation>
    <scope>NUCLEOTIDE SEQUENCE [LARGE SCALE GENOMIC DNA]</scope>
    <source>
        <strain evidence="3 4">CBS 119918</strain>
    </source>
</reference>
<dbReference type="OrthoDB" id="4148416at2759"/>
<feature type="transmembrane region" description="Helical" evidence="2">
    <location>
        <begin position="62"/>
        <end position="83"/>
    </location>
</feature>